<dbReference type="SUPFAM" id="SSF55811">
    <property type="entry name" value="Nudix"/>
    <property type="match status" value="1"/>
</dbReference>
<evidence type="ECO:0000259" key="3">
    <source>
        <dbReference type="PROSITE" id="PS51462"/>
    </source>
</evidence>
<dbReference type="PRINTS" id="PR00502">
    <property type="entry name" value="NUDIXFAMILY"/>
</dbReference>
<dbReference type="CDD" id="cd18873">
    <property type="entry name" value="NUDIX_NadM_like"/>
    <property type="match status" value="1"/>
</dbReference>
<comment type="similarity">
    <text evidence="1">Belongs to the Nudix hydrolase family.</text>
</comment>
<proteinExistence type="inferred from homology"/>
<organism evidence="4 5">
    <name type="scientific">Shimazuella alba</name>
    <dbReference type="NCBI Taxonomy" id="2690964"/>
    <lineage>
        <taxon>Bacteria</taxon>
        <taxon>Bacillati</taxon>
        <taxon>Bacillota</taxon>
        <taxon>Bacilli</taxon>
        <taxon>Bacillales</taxon>
        <taxon>Thermoactinomycetaceae</taxon>
        <taxon>Shimazuella</taxon>
    </lineage>
</organism>
<dbReference type="InterPro" id="IPR020476">
    <property type="entry name" value="Nudix_hydrolase"/>
</dbReference>
<evidence type="ECO:0000256" key="2">
    <source>
        <dbReference type="ARBA" id="ARBA00022801"/>
    </source>
</evidence>
<keyword evidence="2" id="KW-0378">Hydrolase</keyword>
<dbReference type="InterPro" id="IPR015797">
    <property type="entry name" value="NUDIX_hydrolase-like_dom_sf"/>
</dbReference>
<dbReference type="PROSITE" id="PS51462">
    <property type="entry name" value="NUDIX"/>
    <property type="match status" value="1"/>
</dbReference>
<dbReference type="Proteomes" id="UP000430692">
    <property type="component" value="Unassembled WGS sequence"/>
</dbReference>
<accession>A0A6I4VW82</accession>
<evidence type="ECO:0000256" key="1">
    <source>
        <dbReference type="ARBA" id="ARBA00005582"/>
    </source>
</evidence>
<keyword evidence="5" id="KW-1185">Reference proteome</keyword>
<dbReference type="PANTHER" id="PTHR43736">
    <property type="entry name" value="ADP-RIBOSE PYROPHOSPHATASE"/>
    <property type="match status" value="1"/>
</dbReference>
<reference evidence="4 5" key="1">
    <citation type="submission" date="2019-12" db="EMBL/GenBank/DDBJ databases">
        <title>Whole-genome analyses of novel actinobacteria.</title>
        <authorList>
            <person name="Sahin N."/>
            <person name="Saygin H."/>
        </authorList>
    </citation>
    <scope>NUCLEOTIDE SEQUENCE [LARGE SCALE GENOMIC DNA]</scope>
    <source>
        <strain evidence="4 5">KC615</strain>
    </source>
</reference>
<name>A0A6I4VW82_9BACL</name>
<comment type="caution">
    <text evidence="4">The sequence shown here is derived from an EMBL/GenBank/DDBJ whole genome shotgun (WGS) entry which is preliminary data.</text>
</comment>
<sequence length="141" mass="15478">MRKADTADMIMLTEVDSTWHVLLIERGDDPFKGKLALPGGYLDEGENSEEAAKRETLEEVSLTVEVPITFVGTYGERGRDPRGHVVSDAYVVVLNGMPKPKAGDDARKAEWVLVSEALNQTLAFDHGKILRDALKKAGVKI</sequence>
<gene>
    <name evidence="4" type="ORF">GSM42_03420</name>
</gene>
<dbReference type="InterPro" id="IPR000086">
    <property type="entry name" value="NUDIX_hydrolase_dom"/>
</dbReference>
<dbReference type="RefSeq" id="WP_160800044.1">
    <property type="nucleotide sequence ID" value="NZ_WUUL01000002.1"/>
</dbReference>
<dbReference type="Pfam" id="PF00293">
    <property type="entry name" value="NUDIX"/>
    <property type="match status" value="1"/>
</dbReference>
<feature type="domain" description="Nudix hydrolase" evidence="3">
    <location>
        <begin position="1"/>
        <end position="134"/>
    </location>
</feature>
<protein>
    <submittedName>
        <fullName evidence="4">DUF4916 domain-containing protein</fullName>
    </submittedName>
</protein>
<evidence type="ECO:0000313" key="5">
    <source>
        <dbReference type="Proteomes" id="UP000430692"/>
    </source>
</evidence>
<dbReference type="AlphaFoldDB" id="A0A6I4VW82"/>
<evidence type="ECO:0000313" key="4">
    <source>
        <dbReference type="EMBL" id="MXQ52794.1"/>
    </source>
</evidence>
<dbReference type="Gene3D" id="3.90.79.10">
    <property type="entry name" value="Nucleoside Triphosphate Pyrophosphohydrolase"/>
    <property type="match status" value="1"/>
</dbReference>
<dbReference type="EMBL" id="WUUL01000002">
    <property type="protein sequence ID" value="MXQ52794.1"/>
    <property type="molecule type" value="Genomic_DNA"/>
</dbReference>
<dbReference type="PANTHER" id="PTHR43736:SF1">
    <property type="entry name" value="DIHYDRONEOPTERIN TRIPHOSPHATE DIPHOSPHATASE"/>
    <property type="match status" value="1"/>
</dbReference>
<dbReference type="GO" id="GO:0016787">
    <property type="term" value="F:hydrolase activity"/>
    <property type="evidence" value="ECO:0007669"/>
    <property type="project" value="UniProtKB-KW"/>
</dbReference>